<evidence type="ECO:0000256" key="1">
    <source>
        <dbReference type="ARBA" id="ARBA00010126"/>
    </source>
</evidence>
<evidence type="ECO:0000259" key="4">
    <source>
        <dbReference type="Pfam" id="PF09745"/>
    </source>
</evidence>
<dbReference type="EMBL" id="LWDG02000003">
    <property type="protein sequence ID" value="KAE8272139.1"/>
    <property type="molecule type" value="Genomic_DNA"/>
</dbReference>
<accession>A0A8X7NGH7</accession>
<keyword evidence="6" id="KW-1185">Reference proteome</keyword>
<gene>
    <name evidence="5" type="ORF">A4X09_0g204</name>
</gene>
<reference evidence="5" key="1">
    <citation type="submission" date="2016-04" db="EMBL/GenBank/DDBJ databases">
        <authorList>
            <person name="Nguyen H.D."/>
            <person name="Samba Siva P."/>
            <person name="Cullis J."/>
            <person name="Levesque C.A."/>
            <person name="Hambleton S."/>
        </authorList>
    </citation>
    <scope>NUCLEOTIDE SEQUENCE</scope>
    <source>
        <strain evidence="5">DAOMC 236422</strain>
    </source>
</reference>
<dbReference type="InterPro" id="IPR018612">
    <property type="entry name" value="NSRP1_N"/>
</dbReference>
<feature type="compositionally biased region" description="Low complexity" evidence="3">
    <location>
        <begin position="367"/>
        <end position="379"/>
    </location>
</feature>
<dbReference type="Pfam" id="PF09745">
    <property type="entry name" value="NSRP1_N"/>
    <property type="match status" value="1"/>
</dbReference>
<comment type="caution">
    <text evidence="5">The sequence shown here is derived from an EMBL/GenBank/DDBJ whole genome shotgun (WGS) entry which is preliminary data.</text>
</comment>
<feature type="compositionally biased region" description="Basic and acidic residues" evidence="3">
    <location>
        <begin position="392"/>
        <end position="408"/>
    </location>
</feature>
<evidence type="ECO:0000313" key="5">
    <source>
        <dbReference type="EMBL" id="KAE8272139.1"/>
    </source>
</evidence>
<dbReference type="GO" id="GO:0000381">
    <property type="term" value="P:regulation of alternative mRNA splicing, via spliceosome"/>
    <property type="evidence" value="ECO:0007669"/>
    <property type="project" value="InterPro"/>
</dbReference>
<feature type="domain" description="Nuclear speckle splicing regulatory protein 1 N-terminal" evidence="4">
    <location>
        <begin position="128"/>
        <end position="249"/>
    </location>
</feature>
<protein>
    <recommendedName>
        <fullName evidence="4">Nuclear speckle splicing regulatory protein 1 N-terminal domain-containing protein</fullName>
    </recommendedName>
</protein>
<feature type="compositionally biased region" description="Basic and acidic residues" evidence="3">
    <location>
        <begin position="191"/>
        <end position="220"/>
    </location>
</feature>
<organism evidence="5 6">
    <name type="scientific">Tilletia walkeri</name>
    <dbReference type="NCBI Taxonomy" id="117179"/>
    <lineage>
        <taxon>Eukaryota</taxon>
        <taxon>Fungi</taxon>
        <taxon>Dikarya</taxon>
        <taxon>Basidiomycota</taxon>
        <taxon>Ustilaginomycotina</taxon>
        <taxon>Exobasidiomycetes</taxon>
        <taxon>Tilletiales</taxon>
        <taxon>Tilletiaceae</taxon>
        <taxon>Tilletia</taxon>
    </lineage>
</organism>
<reference evidence="5" key="2">
    <citation type="journal article" date="2019" name="IMA Fungus">
        <title>Genome sequencing and comparison of five Tilletia species to identify candidate genes for the detection of regulated species infecting wheat.</title>
        <authorList>
            <person name="Nguyen H.D.T."/>
            <person name="Sultana T."/>
            <person name="Kesanakurti P."/>
            <person name="Hambleton S."/>
        </authorList>
    </citation>
    <scope>NUCLEOTIDE SEQUENCE</scope>
    <source>
        <strain evidence="5">DAOMC 236422</strain>
    </source>
</reference>
<feature type="compositionally biased region" description="Basic and acidic residues" evidence="3">
    <location>
        <begin position="420"/>
        <end position="438"/>
    </location>
</feature>
<feature type="compositionally biased region" description="Polar residues" evidence="3">
    <location>
        <begin position="59"/>
        <end position="74"/>
    </location>
</feature>
<keyword evidence="2" id="KW-0175">Coiled coil</keyword>
<feature type="compositionally biased region" description="Low complexity" evidence="3">
    <location>
        <begin position="12"/>
        <end position="36"/>
    </location>
</feature>
<name>A0A8X7NGH7_9BASI</name>
<feature type="region of interest" description="Disordered" evidence="3">
    <location>
        <begin position="1"/>
        <end position="130"/>
    </location>
</feature>
<evidence type="ECO:0000256" key="2">
    <source>
        <dbReference type="ARBA" id="ARBA00023054"/>
    </source>
</evidence>
<dbReference type="AlphaFoldDB" id="A0A8X7NGH7"/>
<dbReference type="InterPro" id="IPR053246">
    <property type="entry name" value="NS_splicing_regulatory_protein"/>
</dbReference>
<feature type="region of interest" description="Disordered" evidence="3">
    <location>
        <begin position="151"/>
        <end position="220"/>
    </location>
</feature>
<evidence type="ECO:0000256" key="3">
    <source>
        <dbReference type="SAM" id="MobiDB-lite"/>
    </source>
</evidence>
<comment type="similarity">
    <text evidence="1">Belongs to the NSRP1 family.</text>
</comment>
<proteinExistence type="inferred from homology"/>
<feature type="compositionally biased region" description="Acidic residues" evidence="3">
    <location>
        <begin position="45"/>
        <end position="54"/>
    </location>
</feature>
<feature type="compositionally biased region" description="Polar residues" evidence="3">
    <location>
        <begin position="356"/>
        <end position="366"/>
    </location>
</feature>
<dbReference type="PANTHER" id="PTHR47845">
    <property type="entry name" value="NUCLEAR SPECKLE SPLICING REGULATORY PROTEIN 1 HOMOLOG"/>
    <property type="match status" value="1"/>
</dbReference>
<evidence type="ECO:0000313" key="6">
    <source>
        <dbReference type="Proteomes" id="UP000078113"/>
    </source>
</evidence>
<feature type="compositionally biased region" description="Acidic residues" evidence="3">
    <location>
        <begin position="86"/>
        <end position="96"/>
    </location>
</feature>
<feature type="region of interest" description="Disordered" evidence="3">
    <location>
        <begin position="275"/>
        <end position="449"/>
    </location>
</feature>
<sequence length="449" mass="48419">MAGFSFALKQNSKASSSTGPGAGSSSLSSAPKPALGRSALRDFGGDEDEEDEEGGAFGQKNTSSARPSAPGTSRQVKEKPLSVFGEESEDEDEDEDKLAALPSKPSSSTQPETAKKSSGPISRASRLAADQALAHDASIFEYDSVYDAMKTASASAKQKQKEADQAAGTLDEEGRPAPKYIDAFLQASAQRKRDHERAEAKKIQRERDAEGDEFADKEAFVTDAYREQMEAIKIEEEEEAKRQAKTKPKGVQAFYSNLLTEQSAAHEAAVKAANTAVASRAKSDQPPSSDPQEESEDLMLARKIAAARDSGLAVDINDDNQVVDSRSLLGKGLNLLNKKKRPETASRLLPPGKPSAASTSTTSRNLSTASSFNSAASRARQTSHLEAQLVEVQRKREAEEELEREKTKVKLMGVKGGTGEQERTEREAARQKARERAMARRNNKSEAPT</sequence>
<dbReference type="Proteomes" id="UP000078113">
    <property type="component" value="Unassembled WGS sequence"/>
</dbReference>
<dbReference type="PANTHER" id="PTHR47845:SF1">
    <property type="entry name" value="NUCLEAR SPECKLE SPLICING REGULATORY PROTEIN 1 HOMOLOG"/>
    <property type="match status" value="1"/>
</dbReference>